<comment type="cofactor">
    <cofactor evidence="3">
        <name>Ni(2+)</name>
        <dbReference type="ChEBI" id="CHEBI:49786"/>
    </cofactor>
</comment>
<keyword evidence="15" id="KW-0378">Hydrolase</keyword>
<keyword evidence="12" id="KW-0479">Metal-binding</keyword>
<gene>
    <name evidence="25" type="primary">Acey_s0024.g1002</name>
    <name evidence="25" type="synonym">Acey-pnk-4</name>
    <name evidence="25" type="ORF">Y032_0024g1002</name>
</gene>
<name>A0A016UVQ6_9BILA</name>
<keyword evidence="13" id="KW-0547">Nucleotide-binding</keyword>
<dbReference type="InterPro" id="IPR036075">
    <property type="entry name" value="ARMT-1-like_metal-bd_sf"/>
</dbReference>
<evidence type="ECO:0000256" key="21">
    <source>
        <dbReference type="ARBA" id="ARBA00032948"/>
    </source>
</evidence>
<dbReference type="SUPFAM" id="SSF111321">
    <property type="entry name" value="AF1104-like"/>
    <property type="match status" value="1"/>
</dbReference>
<accession>A0A016UVQ6</accession>
<dbReference type="InterPro" id="IPR035073">
    <property type="entry name" value="At2g17340_3_helix_bundle"/>
</dbReference>
<dbReference type="SUPFAM" id="SSF53067">
    <property type="entry name" value="Actin-like ATPase domain"/>
    <property type="match status" value="2"/>
</dbReference>
<organism evidence="25 26">
    <name type="scientific">Ancylostoma ceylanicum</name>
    <dbReference type="NCBI Taxonomy" id="53326"/>
    <lineage>
        <taxon>Eukaryota</taxon>
        <taxon>Metazoa</taxon>
        <taxon>Ecdysozoa</taxon>
        <taxon>Nematoda</taxon>
        <taxon>Chromadorea</taxon>
        <taxon>Rhabditida</taxon>
        <taxon>Rhabditina</taxon>
        <taxon>Rhabditomorpha</taxon>
        <taxon>Strongyloidea</taxon>
        <taxon>Ancylostomatidae</taxon>
        <taxon>Ancylostomatinae</taxon>
        <taxon>Ancylostoma</taxon>
    </lineage>
</organism>
<comment type="function">
    <text evidence="22">Phosphatase which shows a preference for 4'-phosphopantetheine and its oxidatively damaged forms (sulfonate or S-sulfonate), providing strong indirect evidence that the phosphatase activity pre-empts damage in the coenzyme A (CoA) pathway. Hydrolyzing excess 4'-phosphopantetheine could constitute a directed overflow mechanism to prevent its oxidation to the S-sulfonate, sulfonate, or other forms. Hydrolyzing 4'-phosphopantetheine sulfonate or S-sulfonate would forestall their conversion to inactive forms of CoA and acyl carrier protein. May play a role in the physiological regulation of CoA intracellular levels.</text>
</comment>
<keyword evidence="18" id="KW-0944">Nitration</keyword>
<dbReference type="NCBIfam" id="TIGR00555">
    <property type="entry name" value="panK_eukar"/>
    <property type="match status" value="1"/>
</dbReference>
<evidence type="ECO:0000256" key="19">
    <source>
        <dbReference type="ARBA" id="ARBA00023211"/>
    </source>
</evidence>
<dbReference type="Gene3D" id="1.20.1700.10">
    <property type="entry name" value="AF1104-like"/>
    <property type="match status" value="1"/>
</dbReference>
<dbReference type="PANTHER" id="PTHR12280">
    <property type="entry name" value="PANTOTHENATE KINASE"/>
    <property type="match status" value="1"/>
</dbReference>
<keyword evidence="19" id="KW-0464">Manganese</keyword>
<evidence type="ECO:0000256" key="23">
    <source>
        <dbReference type="ARBA" id="ARBA00060870"/>
    </source>
</evidence>
<comment type="pathway">
    <text evidence="5">Cofactor biosynthesis; coenzyme A biosynthesis; CoA from (R)-pantothenate: step 1/5.</text>
</comment>
<evidence type="ECO:0000256" key="3">
    <source>
        <dbReference type="ARBA" id="ARBA00001967"/>
    </source>
</evidence>
<keyword evidence="17" id="KW-0173">Coenzyme A biosynthesis</keyword>
<dbReference type="EMBL" id="JARK01001360">
    <property type="protein sequence ID" value="EYC19295.1"/>
    <property type="molecule type" value="Genomic_DNA"/>
</dbReference>
<dbReference type="InterPro" id="IPR043129">
    <property type="entry name" value="ATPase_NBD"/>
</dbReference>
<evidence type="ECO:0000256" key="22">
    <source>
        <dbReference type="ARBA" id="ARBA00046055"/>
    </source>
</evidence>
<dbReference type="GO" id="GO:0016787">
    <property type="term" value="F:hydrolase activity"/>
    <property type="evidence" value="ECO:0007669"/>
    <property type="project" value="UniProtKB-KW"/>
</dbReference>
<evidence type="ECO:0000256" key="13">
    <source>
        <dbReference type="ARBA" id="ARBA00022741"/>
    </source>
</evidence>
<dbReference type="Gene3D" id="3.30.420.510">
    <property type="match status" value="1"/>
</dbReference>
<dbReference type="GO" id="GO:0004594">
    <property type="term" value="F:pantothenate kinase activity"/>
    <property type="evidence" value="ECO:0007669"/>
    <property type="project" value="UniProtKB-EC"/>
</dbReference>
<comment type="caution">
    <text evidence="25">The sequence shown here is derived from an EMBL/GenBank/DDBJ whole genome shotgun (WGS) entry which is preliminary data.</text>
</comment>
<comment type="catalytic activity">
    <reaction evidence="1">
        <text>(R)-pantothenate + ATP = (R)-4'-phosphopantothenate + ADP + H(+)</text>
        <dbReference type="Rhea" id="RHEA:16373"/>
        <dbReference type="ChEBI" id="CHEBI:10986"/>
        <dbReference type="ChEBI" id="CHEBI:15378"/>
        <dbReference type="ChEBI" id="CHEBI:29032"/>
        <dbReference type="ChEBI" id="CHEBI:30616"/>
        <dbReference type="ChEBI" id="CHEBI:456216"/>
        <dbReference type="EC" id="2.7.1.33"/>
    </reaction>
</comment>
<dbReference type="STRING" id="53326.A0A016UVQ6"/>
<evidence type="ECO:0000256" key="6">
    <source>
        <dbReference type="ARBA" id="ARBA00011388"/>
    </source>
</evidence>
<evidence type="ECO:0000256" key="12">
    <source>
        <dbReference type="ARBA" id="ARBA00022723"/>
    </source>
</evidence>
<dbReference type="GO" id="GO:0005634">
    <property type="term" value="C:nucleus"/>
    <property type="evidence" value="ECO:0007669"/>
    <property type="project" value="TreeGrafter"/>
</dbReference>
<comment type="catalytic activity">
    <reaction evidence="20">
        <text>(R)-4'-phospho-S-sulfopantetheine + H2O = (R)-S-sulfopantetheine + phosphate</text>
        <dbReference type="Rhea" id="RHEA:68340"/>
        <dbReference type="ChEBI" id="CHEBI:15377"/>
        <dbReference type="ChEBI" id="CHEBI:43474"/>
        <dbReference type="ChEBI" id="CHEBI:177302"/>
        <dbReference type="ChEBI" id="CHEBI:177303"/>
    </reaction>
    <physiologicalReaction direction="left-to-right" evidence="20">
        <dbReference type="Rhea" id="RHEA:68341"/>
    </physiologicalReaction>
</comment>
<proteinExistence type="inferred from homology"/>
<dbReference type="GO" id="GO:0005524">
    <property type="term" value="F:ATP binding"/>
    <property type="evidence" value="ECO:0007669"/>
    <property type="project" value="UniProtKB-KW"/>
</dbReference>
<evidence type="ECO:0000256" key="14">
    <source>
        <dbReference type="ARBA" id="ARBA00022777"/>
    </source>
</evidence>
<comment type="cofactor">
    <cofactor evidence="2">
        <name>Mn(2+)</name>
        <dbReference type="ChEBI" id="CHEBI:29035"/>
    </cofactor>
</comment>
<evidence type="ECO:0000256" key="16">
    <source>
        <dbReference type="ARBA" id="ARBA00022840"/>
    </source>
</evidence>
<evidence type="ECO:0000259" key="24">
    <source>
        <dbReference type="Pfam" id="PF01937"/>
    </source>
</evidence>
<keyword evidence="10" id="KW-0533">Nickel</keyword>
<dbReference type="GO" id="GO:0046872">
    <property type="term" value="F:metal ion binding"/>
    <property type="evidence" value="ECO:0007669"/>
    <property type="project" value="UniProtKB-KW"/>
</dbReference>
<keyword evidence="16" id="KW-0067">ATP-binding</keyword>
<dbReference type="Pfam" id="PF03630">
    <property type="entry name" value="Fumble"/>
    <property type="match status" value="1"/>
</dbReference>
<dbReference type="Proteomes" id="UP000024635">
    <property type="component" value="Unassembled WGS sequence"/>
</dbReference>
<evidence type="ECO:0000313" key="26">
    <source>
        <dbReference type="Proteomes" id="UP000024635"/>
    </source>
</evidence>
<keyword evidence="9" id="KW-0963">Cytoplasm</keyword>
<feature type="domain" description="Damage-control phosphatase ARMT1-like metal-binding" evidence="24">
    <location>
        <begin position="515"/>
        <end position="823"/>
    </location>
</feature>
<evidence type="ECO:0000256" key="15">
    <source>
        <dbReference type="ARBA" id="ARBA00022801"/>
    </source>
</evidence>
<evidence type="ECO:0000256" key="10">
    <source>
        <dbReference type="ARBA" id="ARBA00022596"/>
    </source>
</evidence>
<dbReference type="EC" id="2.7.1.33" evidence="7"/>
<comment type="similarity">
    <text evidence="23">Belongs to the type II pantothenate kinase family.</text>
</comment>
<evidence type="ECO:0000256" key="9">
    <source>
        <dbReference type="ARBA" id="ARBA00022490"/>
    </source>
</evidence>
<evidence type="ECO:0000256" key="20">
    <source>
        <dbReference type="ARBA" id="ARBA00029347"/>
    </source>
</evidence>
<dbReference type="InterPro" id="IPR004567">
    <property type="entry name" value="Type_II_PanK"/>
</dbReference>
<protein>
    <recommendedName>
        <fullName evidence="8">4'-phosphopantetheine phosphatase</fullName>
        <ecNumber evidence="7">2.7.1.33</ecNumber>
    </recommendedName>
    <alternativeName>
        <fullName evidence="21">Inactive pantothenic acid kinase 4</fullName>
    </alternativeName>
</protein>
<keyword evidence="14" id="KW-0418">Kinase</keyword>
<comment type="subunit">
    <text evidence="6">Homodimer. Interacts with PKM.</text>
</comment>
<evidence type="ECO:0000256" key="11">
    <source>
        <dbReference type="ARBA" id="ARBA00022679"/>
    </source>
</evidence>
<dbReference type="AlphaFoldDB" id="A0A016UVQ6"/>
<dbReference type="PANTHER" id="PTHR12280:SF35">
    <property type="entry name" value="4'-PHOSPHOPANTETHEINE PHOSPHATASE"/>
    <property type="match status" value="1"/>
</dbReference>
<evidence type="ECO:0000256" key="5">
    <source>
        <dbReference type="ARBA" id="ARBA00005225"/>
    </source>
</evidence>
<dbReference type="InterPro" id="IPR002791">
    <property type="entry name" value="ARMT1-like_metal-bd"/>
</dbReference>
<evidence type="ECO:0000256" key="7">
    <source>
        <dbReference type="ARBA" id="ARBA00012102"/>
    </source>
</evidence>
<reference evidence="26" key="1">
    <citation type="journal article" date="2015" name="Nat. Genet.">
        <title>The genome and transcriptome of the zoonotic hookworm Ancylostoma ceylanicum identify infection-specific gene families.</title>
        <authorList>
            <person name="Schwarz E.M."/>
            <person name="Hu Y."/>
            <person name="Antoshechkin I."/>
            <person name="Miller M.M."/>
            <person name="Sternberg P.W."/>
            <person name="Aroian R.V."/>
        </authorList>
    </citation>
    <scope>NUCLEOTIDE SEQUENCE</scope>
    <source>
        <strain evidence="26">HY135</strain>
    </source>
</reference>
<evidence type="ECO:0000256" key="2">
    <source>
        <dbReference type="ARBA" id="ARBA00001936"/>
    </source>
</evidence>
<dbReference type="FunFam" id="3.30.420.40:FF:000025">
    <property type="entry name" value="pantothenate kinase 2, mitochondrial"/>
    <property type="match status" value="1"/>
</dbReference>
<dbReference type="OrthoDB" id="498611at2759"/>
<dbReference type="Pfam" id="PF01937">
    <property type="entry name" value="ARMT1-like_dom"/>
    <property type="match status" value="1"/>
</dbReference>
<evidence type="ECO:0000256" key="18">
    <source>
        <dbReference type="ARBA" id="ARBA00023074"/>
    </source>
</evidence>
<dbReference type="GO" id="GO:0015937">
    <property type="term" value="P:coenzyme A biosynthetic process"/>
    <property type="evidence" value="ECO:0007669"/>
    <property type="project" value="UniProtKB-KW"/>
</dbReference>
<comment type="subcellular location">
    <subcellularLocation>
        <location evidence="4">Cytoplasm</location>
    </subcellularLocation>
</comment>
<evidence type="ECO:0000256" key="1">
    <source>
        <dbReference type="ARBA" id="ARBA00001206"/>
    </source>
</evidence>
<evidence type="ECO:0000313" key="25">
    <source>
        <dbReference type="EMBL" id="EYC19295.1"/>
    </source>
</evidence>
<dbReference type="Gene3D" id="3.40.50.10880">
    <property type="entry name" value="Uncharacterised protein PF01937, DUF89, domain 3"/>
    <property type="match status" value="1"/>
</dbReference>
<evidence type="ECO:0000256" key="8">
    <source>
        <dbReference type="ARBA" id="ARBA00019490"/>
    </source>
</evidence>
<sequence length="852" mass="95601">MLHIRKLLQSQKNKENVGPNCVLLLLHHIIPMSMASSASSPQSIRTVLKNLKTIKRIAFDIGQSVVKIAYTATVAKKKTTPDKKLIHDAKYALHLYCIQVRLEDFEAVLDYIAENGHIATNKATFASTSSTHHLEQMIVDKLGLEVHKVKEMDCLVRGTNFLIRNIEAESFTYDHHNEKCRYNFETIRPSVICPYLLVNVGTGVSVFRVDSDGRYERIGGSSLGGGCFFGLGNLLTSEVDLDEMMRMAEDGDHRQFDILVSDIYGGKFANLGLSGDLIAGSFGKCARKSLADELKNCPDFKKNVMRSLLLMISNSIGQFAFLYAQREKTNRIYFDGFLIRNHAIIMRTISFAIEFWSEGTQQAHFLRHEGYTSAIGAYLSGASLVDPADAEFGAGYEAERLSWHEYYSGCSDLGRFVPTAPLSMGFTFGHTTHKSSQVTAENFTIGWCTRTRMCRNYTEAVSSSGREHSGSFFWSFWSPSLASIGIDYSVFSVYKPDVADLNLDSEAREFWLKTFEKSVDSVIKKAVESQANCSSAEQRVQVFREKFLKQLMIIREKPFAYGISNVRNLLDLREQLLNEQDFDDSYLNQKTVENTIALKQLPLVLKSIDETATDSERLFRVSKGLLAGNVFDWGAQKVVEMMESSEGLSFDAAVSAIPERPWLVDSYDDFKNSVESKSYNCAAIFVDNSGADFILGVIPFARELIRRGSKVIIVSNLSPALNDLTYNEMIAMVPRIREADGFLRDAIDNEKLMFEHSGQGSPCLDLRKVHSVLNRRVLEEQVDFILIEGMGRALHTNLYAHFVCDSLKAAVIKTQWLADRMGGEIFSVVFKFERGKENGSPNTLKSVNLNAS</sequence>
<keyword evidence="11" id="KW-0808">Transferase</keyword>
<evidence type="ECO:0000256" key="4">
    <source>
        <dbReference type="ARBA" id="ARBA00004496"/>
    </source>
</evidence>
<keyword evidence="26" id="KW-1185">Reference proteome</keyword>
<evidence type="ECO:0000256" key="17">
    <source>
        <dbReference type="ARBA" id="ARBA00022993"/>
    </source>
</evidence>
<dbReference type="Gene3D" id="3.30.420.40">
    <property type="match status" value="1"/>
</dbReference>
<dbReference type="GO" id="GO:0005829">
    <property type="term" value="C:cytosol"/>
    <property type="evidence" value="ECO:0007669"/>
    <property type="project" value="TreeGrafter"/>
</dbReference>